<evidence type="ECO:0000313" key="5">
    <source>
        <dbReference type="EMBL" id="SHK22230.1"/>
    </source>
</evidence>
<keyword evidence="3" id="KW-0444">Lipid biosynthesis</keyword>
<evidence type="ECO:0000256" key="1">
    <source>
        <dbReference type="ARBA" id="ARBA00017562"/>
    </source>
</evidence>
<reference evidence="5 6" key="1">
    <citation type="submission" date="2016-11" db="EMBL/GenBank/DDBJ databases">
        <authorList>
            <person name="Jaros S."/>
            <person name="Januszkiewicz K."/>
            <person name="Wedrychowicz H."/>
        </authorList>
    </citation>
    <scope>NUCLEOTIDE SEQUENCE [LARGE SCALE GENOMIC DNA]</scope>
    <source>
        <strain evidence="5 6">DSM 15212</strain>
    </source>
</reference>
<keyword evidence="3" id="KW-0276">Fatty acid metabolism</keyword>
<dbReference type="InterPro" id="IPR011053">
    <property type="entry name" value="Single_hybrid_motif"/>
</dbReference>
<dbReference type="STRING" id="1121301.SAMN02745912_02665"/>
<dbReference type="RefSeq" id="WP_073150952.1">
    <property type="nucleotide sequence ID" value="NZ_FRAG01000037.1"/>
</dbReference>
<dbReference type="OrthoDB" id="9811735at2"/>
<dbReference type="PANTHER" id="PTHR45266:SF3">
    <property type="entry name" value="OXALOACETATE DECARBOXYLASE ALPHA CHAIN"/>
    <property type="match status" value="1"/>
</dbReference>
<keyword evidence="3" id="KW-0443">Lipid metabolism</keyword>
<dbReference type="PRINTS" id="PR01071">
    <property type="entry name" value="ACOABIOTINCC"/>
</dbReference>
<protein>
    <recommendedName>
        <fullName evidence="1 3">Biotin carboxyl carrier protein of acetyl-CoA carboxylase</fullName>
    </recommendedName>
</protein>
<dbReference type="InterPro" id="IPR050709">
    <property type="entry name" value="Biotin_Carboxyl_Carrier/Decarb"/>
</dbReference>
<name>A0A1M6QQ56_PARC5</name>
<dbReference type="Pfam" id="PF00364">
    <property type="entry name" value="Biotin_lipoyl"/>
    <property type="match status" value="1"/>
</dbReference>
<dbReference type="InterPro" id="IPR000089">
    <property type="entry name" value="Biotin_lipoyl"/>
</dbReference>
<dbReference type="CDD" id="cd06850">
    <property type="entry name" value="biotinyl_domain"/>
    <property type="match status" value="1"/>
</dbReference>
<gene>
    <name evidence="5" type="ORF">SAMN02745912_02665</name>
</gene>
<accession>A0A1M6QQ56</accession>
<dbReference type="Gene3D" id="2.40.50.100">
    <property type="match status" value="1"/>
</dbReference>
<dbReference type="FunFam" id="2.40.50.100:FF:000003">
    <property type="entry name" value="Acetyl-CoA carboxylase biotin carboxyl carrier protein"/>
    <property type="match status" value="1"/>
</dbReference>
<dbReference type="GO" id="GO:0009317">
    <property type="term" value="C:acetyl-CoA carboxylase complex"/>
    <property type="evidence" value="ECO:0007669"/>
    <property type="project" value="InterPro"/>
</dbReference>
<dbReference type="AlphaFoldDB" id="A0A1M6QQ56"/>
<sequence>MNLKDIKELILTIDKTSIQNVEIEENDFKIKISKSIIKNDSVQELEDKREIIEKTGKEVEENKELDSEDIYIVKSPIVGVFYDSPSPDSVPFVKVGDRVKKDQSLCIIEAMKIMNEIQSEESGEVIEILVENEDIVEYGQPLMKIRR</sequence>
<dbReference type="PANTHER" id="PTHR45266">
    <property type="entry name" value="OXALOACETATE DECARBOXYLASE ALPHA CHAIN"/>
    <property type="match status" value="1"/>
</dbReference>
<comment type="pathway">
    <text evidence="3">Lipid metabolism; fatty acid biosynthesis.</text>
</comment>
<evidence type="ECO:0000256" key="3">
    <source>
        <dbReference type="RuleBase" id="RU364072"/>
    </source>
</evidence>
<dbReference type="EMBL" id="FRAG01000037">
    <property type="protein sequence ID" value="SHK22230.1"/>
    <property type="molecule type" value="Genomic_DNA"/>
</dbReference>
<keyword evidence="2 3" id="KW-0092">Biotin</keyword>
<dbReference type="UniPathway" id="UPA00094"/>
<dbReference type="NCBIfam" id="TIGR00531">
    <property type="entry name" value="BCCP"/>
    <property type="match status" value="1"/>
</dbReference>
<comment type="function">
    <text evidence="3">This protein is a component of the acetyl coenzyme A carboxylase complex; first, biotin carboxylase catalyzes the carboxylation of the carrier protein and then the transcarboxylase transfers the carboxyl group to form malonyl-CoA.</text>
</comment>
<keyword evidence="3" id="KW-0275">Fatty acid biosynthesis</keyword>
<dbReference type="GO" id="GO:0006633">
    <property type="term" value="P:fatty acid biosynthetic process"/>
    <property type="evidence" value="ECO:0007669"/>
    <property type="project" value="UniProtKB-UniPathway"/>
</dbReference>
<dbReference type="PROSITE" id="PS50968">
    <property type="entry name" value="BIOTINYL_LIPOYL"/>
    <property type="match status" value="1"/>
</dbReference>
<evidence type="ECO:0000259" key="4">
    <source>
        <dbReference type="PROSITE" id="PS50968"/>
    </source>
</evidence>
<organism evidence="5 6">
    <name type="scientific">Paramaledivibacter caminithermalis (strain DSM 15212 / CIP 107654 / DViRD3)</name>
    <name type="common">Clostridium caminithermale</name>
    <dbReference type="NCBI Taxonomy" id="1121301"/>
    <lineage>
        <taxon>Bacteria</taxon>
        <taxon>Bacillati</taxon>
        <taxon>Bacillota</taxon>
        <taxon>Clostridia</taxon>
        <taxon>Peptostreptococcales</taxon>
        <taxon>Caminicellaceae</taxon>
        <taxon>Paramaledivibacter</taxon>
    </lineage>
</organism>
<evidence type="ECO:0000256" key="2">
    <source>
        <dbReference type="ARBA" id="ARBA00023267"/>
    </source>
</evidence>
<evidence type="ECO:0000313" key="6">
    <source>
        <dbReference type="Proteomes" id="UP000184465"/>
    </source>
</evidence>
<dbReference type="Proteomes" id="UP000184465">
    <property type="component" value="Unassembled WGS sequence"/>
</dbReference>
<dbReference type="GO" id="GO:0003989">
    <property type="term" value="F:acetyl-CoA carboxylase activity"/>
    <property type="evidence" value="ECO:0007669"/>
    <property type="project" value="InterPro"/>
</dbReference>
<dbReference type="InterPro" id="IPR001249">
    <property type="entry name" value="AcCoA_biotinCC"/>
</dbReference>
<dbReference type="SUPFAM" id="SSF51230">
    <property type="entry name" value="Single hybrid motif"/>
    <property type="match status" value="1"/>
</dbReference>
<keyword evidence="6" id="KW-1185">Reference proteome</keyword>
<feature type="domain" description="Lipoyl-binding" evidence="4">
    <location>
        <begin position="70"/>
        <end position="146"/>
    </location>
</feature>
<proteinExistence type="predicted"/>